<dbReference type="PANTHER" id="PTHR34512:SF30">
    <property type="entry name" value="OUTER MEMBRANE PROTEIN ASSEMBLY FACTOR BAMB"/>
    <property type="match status" value="1"/>
</dbReference>
<dbReference type="PROSITE" id="PS51257">
    <property type="entry name" value="PROKAR_LIPOPROTEIN"/>
    <property type="match status" value="1"/>
</dbReference>
<name>A0ABD6BWM7_9EURY</name>
<dbReference type="InterPro" id="IPR018391">
    <property type="entry name" value="PQQ_b-propeller_rpt"/>
</dbReference>
<evidence type="ECO:0000259" key="2">
    <source>
        <dbReference type="Pfam" id="PF13360"/>
    </source>
</evidence>
<dbReference type="InterPro" id="IPR002372">
    <property type="entry name" value="PQQ_rpt_dom"/>
</dbReference>
<proteinExistence type="predicted"/>
<gene>
    <name evidence="3" type="ORF">ACFSAU_15120</name>
</gene>
<reference evidence="3 4" key="1">
    <citation type="journal article" date="2019" name="Int. J. Syst. Evol. Microbiol.">
        <title>The Global Catalogue of Microorganisms (GCM) 10K type strain sequencing project: providing services to taxonomists for standard genome sequencing and annotation.</title>
        <authorList>
            <consortium name="The Broad Institute Genomics Platform"/>
            <consortium name="The Broad Institute Genome Sequencing Center for Infectious Disease"/>
            <person name="Wu L."/>
            <person name="Ma J."/>
        </authorList>
    </citation>
    <scope>NUCLEOTIDE SEQUENCE [LARGE SCALE GENOMIC DNA]</scope>
    <source>
        <strain evidence="3 4">CGMCC 1.12859</strain>
    </source>
</reference>
<accession>A0ABD6BWM7</accession>
<dbReference type="RefSeq" id="WP_267645063.1">
    <property type="nucleotide sequence ID" value="NZ_JANHGR010000001.1"/>
</dbReference>
<dbReference type="SMART" id="SM00564">
    <property type="entry name" value="PQQ"/>
    <property type="match status" value="5"/>
</dbReference>
<dbReference type="AlphaFoldDB" id="A0ABD6BWM7"/>
<dbReference type="Proteomes" id="UP001597139">
    <property type="component" value="Unassembled WGS sequence"/>
</dbReference>
<dbReference type="SUPFAM" id="SSF50998">
    <property type="entry name" value="Quinoprotein alcohol dehydrogenase-like"/>
    <property type="match status" value="1"/>
</dbReference>
<feature type="region of interest" description="Disordered" evidence="1">
    <location>
        <begin position="33"/>
        <end position="52"/>
    </location>
</feature>
<dbReference type="PANTHER" id="PTHR34512">
    <property type="entry name" value="CELL SURFACE PROTEIN"/>
    <property type="match status" value="1"/>
</dbReference>
<protein>
    <submittedName>
        <fullName evidence="3">PQQ-binding-like beta-propeller repeat protein</fullName>
    </submittedName>
</protein>
<evidence type="ECO:0000256" key="1">
    <source>
        <dbReference type="SAM" id="MobiDB-lite"/>
    </source>
</evidence>
<feature type="domain" description="Pyrrolo-quinoline quinone repeat" evidence="2">
    <location>
        <begin position="61"/>
        <end position="278"/>
    </location>
</feature>
<dbReference type="InterPro" id="IPR006311">
    <property type="entry name" value="TAT_signal"/>
</dbReference>
<sequence>MPSRRDLLAALGAGAALGVAGCAGRDCSPVTPRGIDWTQPGGDAGNTAAAPDQSLPARVGERWRASIAPEGELLAFAGAAVVDGLVVTAGRDTEGGFHASVGLRDGDAGPWYPISQRIAAPPVAVGTTTALVHQTDAGSELRVLDNGVEEWTRPLDGSGPPTPRAVEGTLFGGDASSAFAVDTASGEERWRRAFGDDREGGAVSFPPAVDDHATYVAVTSSSDRGIYALDRSTGDVEWSAAGPRAFRGPVRTGSILIVPVERELLAFDAASGERAWSTPTPADRRTFLPPAGADDRLVVSDGTSIHRLDQATGELGWRVDYETVGRPIVVGDAAVVDTESGVVAHELGDGSERWRLEDVSLLAPLGNGVLVRREDELVACTACEN</sequence>
<comment type="caution">
    <text evidence="3">The sequence shown here is derived from an EMBL/GenBank/DDBJ whole genome shotgun (WGS) entry which is preliminary data.</text>
</comment>
<organism evidence="3 4">
    <name type="scientific">Halolamina litorea</name>
    <dbReference type="NCBI Taxonomy" id="1515593"/>
    <lineage>
        <taxon>Archaea</taxon>
        <taxon>Methanobacteriati</taxon>
        <taxon>Methanobacteriota</taxon>
        <taxon>Stenosarchaea group</taxon>
        <taxon>Halobacteria</taxon>
        <taxon>Halobacteriales</taxon>
        <taxon>Haloferacaceae</taxon>
    </lineage>
</organism>
<evidence type="ECO:0000313" key="3">
    <source>
        <dbReference type="EMBL" id="MFD1568824.1"/>
    </source>
</evidence>
<dbReference type="EMBL" id="JBHUCZ010000021">
    <property type="protein sequence ID" value="MFD1568824.1"/>
    <property type="molecule type" value="Genomic_DNA"/>
</dbReference>
<evidence type="ECO:0000313" key="4">
    <source>
        <dbReference type="Proteomes" id="UP001597139"/>
    </source>
</evidence>
<dbReference type="Gene3D" id="2.40.128.630">
    <property type="match status" value="2"/>
</dbReference>
<dbReference type="Pfam" id="PF13360">
    <property type="entry name" value="PQQ_2"/>
    <property type="match status" value="1"/>
</dbReference>
<dbReference type="InterPro" id="IPR011047">
    <property type="entry name" value="Quinoprotein_ADH-like_sf"/>
</dbReference>
<dbReference type="PROSITE" id="PS51318">
    <property type="entry name" value="TAT"/>
    <property type="match status" value="1"/>
</dbReference>
<keyword evidence="4" id="KW-1185">Reference proteome</keyword>